<evidence type="ECO:0000313" key="1">
    <source>
        <dbReference type="EMBL" id="CDG15804.1"/>
    </source>
</evidence>
<dbReference type="EMBL" id="FO704550">
    <property type="protein sequence ID" value="CDG15804.1"/>
    <property type="molecule type" value="Genomic_DNA"/>
</dbReference>
<dbReference type="KEGG" id="xdo:XDD1_0093"/>
<organism evidence="1 2">
    <name type="scientific">Xenorhabdus doucetiae</name>
    <dbReference type="NCBI Taxonomy" id="351671"/>
    <lineage>
        <taxon>Bacteria</taxon>
        <taxon>Pseudomonadati</taxon>
        <taxon>Pseudomonadota</taxon>
        <taxon>Gammaproteobacteria</taxon>
        <taxon>Enterobacterales</taxon>
        <taxon>Morganellaceae</taxon>
        <taxon>Xenorhabdus</taxon>
    </lineage>
</organism>
<accession>A0A068QMG8</accession>
<name>A0A068QMG8_9GAMM</name>
<evidence type="ECO:0000313" key="2">
    <source>
        <dbReference type="Proteomes" id="UP000032721"/>
    </source>
</evidence>
<protein>
    <submittedName>
        <fullName evidence="1">Uncharacterized protein</fullName>
    </submittedName>
</protein>
<dbReference type="AlphaFoldDB" id="A0A068QMG8"/>
<dbReference type="Proteomes" id="UP000032721">
    <property type="component" value="Chromosome"/>
</dbReference>
<gene>
    <name evidence="1" type="ORF">XDD1_0093</name>
</gene>
<dbReference type="STRING" id="351671.XDD1_0093"/>
<reference evidence="1 2" key="1">
    <citation type="submission" date="2013-07" db="EMBL/GenBank/DDBJ databases">
        <authorList>
            <person name="Genoscope - CEA"/>
        </authorList>
    </citation>
    <scope>NUCLEOTIDE SEQUENCE [LARGE SCALE GENOMIC DNA]</scope>
    <source>
        <strain evidence="2">FRM16 / DSM 17909</strain>
    </source>
</reference>
<proteinExistence type="predicted"/>
<dbReference type="HOGENOM" id="CLU_2621226_0_0_6"/>
<sequence>MILIMQIRQTAQNNAVVLNILPPPDRGSNSCLGCPSDVDRKEETQRKSFYLSNNYIKSLVKIQCPLGIIVGRIILYYG</sequence>